<comment type="caution">
    <text evidence="1">The sequence shown here is derived from an EMBL/GenBank/DDBJ whole genome shotgun (WGS) entry which is preliminary data.</text>
</comment>
<protein>
    <recommendedName>
        <fullName evidence="3">Zn-dependent peptidase</fullName>
    </recommendedName>
</protein>
<dbReference type="SUPFAM" id="SSF63411">
    <property type="entry name" value="LuxS/MPP-like metallohydrolase"/>
    <property type="match status" value="1"/>
</dbReference>
<evidence type="ECO:0008006" key="3">
    <source>
        <dbReference type="Google" id="ProtNLM"/>
    </source>
</evidence>
<organism evidence="1 2">
    <name type="scientific">Kribbella sancticallisti</name>
    <dbReference type="NCBI Taxonomy" id="460087"/>
    <lineage>
        <taxon>Bacteria</taxon>
        <taxon>Bacillati</taxon>
        <taxon>Actinomycetota</taxon>
        <taxon>Actinomycetes</taxon>
        <taxon>Propionibacteriales</taxon>
        <taxon>Kribbellaceae</taxon>
        <taxon>Kribbella</taxon>
    </lineage>
</organism>
<sequence>MIESEYIDGVRLLRHRAAQEHTDVTLTFAVGAQDETLRTIGVAHTVEHLVMSTVRQLPIQVEAEVDLMTTAFAASGSPARVGEFLNRLCAALAEPPVDRLAVEAGVLAAEDGWAAHPMAAFLLFVRYGASGPGLGWLEGAGYDGLTAEHVTAFARKWFVPGNAVLQVSGPLPEGLELKLPQGPAPVRALPTGRLLDGPSAVGYGIPGAAVLLTMPTGDAARVPGLAMRVLESRIEEQCRHVAGHSYVVDSQVVGMDWVIYAEAREGTEEAVARAVGEALTDLAANGPSEDELALVVARLEEEVATTDKELAEVFAGTMRRLMGEPEVPPIDVALANQVRPADIAAVLRDALPSAIGYAEEEALDVWKAYGFRPEAHCPVIPELPAGKIYKPPLAARTFIKDARSLVLVETGHGLALRDDDGIHEIKWDEVAGVMRTDGPTVVLGVNGCAIPVDPQVFRGSGAALDELARRTDSGLWFDESAFSRDEDDH</sequence>
<gene>
    <name evidence="1" type="ORF">GCM10009789_07410</name>
</gene>
<dbReference type="InterPro" id="IPR011249">
    <property type="entry name" value="Metalloenz_LuxS/M16"/>
</dbReference>
<keyword evidence="2" id="KW-1185">Reference proteome</keyword>
<name>A0ABP4N9G7_9ACTN</name>
<proteinExistence type="predicted"/>
<dbReference type="Proteomes" id="UP001500393">
    <property type="component" value="Unassembled WGS sequence"/>
</dbReference>
<accession>A0ABP4N9G7</accession>
<dbReference type="Gene3D" id="3.30.830.10">
    <property type="entry name" value="Metalloenzyme, LuxS/M16 peptidase-like"/>
    <property type="match status" value="2"/>
</dbReference>
<dbReference type="EMBL" id="BAAAOS010000007">
    <property type="protein sequence ID" value="GAA1556602.1"/>
    <property type="molecule type" value="Genomic_DNA"/>
</dbReference>
<dbReference type="RefSeq" id="WP_344209715.1">
    <property type="nucleotide sequence ID" value="NZ_BAAAOS010000007.1"/>
</dbReference>
<reference evidence="2" key="1">
    <citation type="journal article" date="2019" name="Int. J. Syst. Evol. Microbiol.">
        <title>The Global Catalogue of Microorganisms (GCM) 10K type strain sequencing project: providing services to taxonomists for standard genome sequencing and annotation.</title>
        <authorList>
            <consortium name="The Broad Institute Genomics Platform"/>
            <consortium name="The Broad Institute Genome Sequencing Center for Infectious Disease"/>
            <person name="Wu L."/>
            <person name="Ma J."/>
        </authorList>
    </citation>
    <scope>NUCLEOTIDE SEQUENCE [LARGE SCALE GENOMIC DNA]</scope>
    <source>
        <strain evidence="2">JCM 14969</strain>
    </source>
</reference>
<evidence type="ECO:0000313" key="2">
    <source>
        <dbReference type="Proteomes" id="UP001500393"/>
    </source>
</evidence>
<evidence type="ECO:0000313" key="1">
    <source>
        <dbReference type="EMBL" id="GAA1556602.1"/>
    </source>
</evidence>